<keyword evidence="1" id="KW-0732">Signal</keyword>
<dbReference type="AlphaFoldDB" id="A0A3E4Z6Y7"/>
<protein>
    <recommendedName>
        <fullName evidence="2">Putative carbohydrate metabolism domain-containing protein</fullName>
    </recommendedName>
</protein>
<sequence length="373" mass="41115">MNLKYILAGFLLSLSISSCIQDEALNVEAAIDSCTGTNIQSTTIDHLRKEIEVYVLDGTDISHQELIFTLPEGASIQAEEAETNDQPPLYDFSQKTLRTFIVTSEDGATQTKYLIRVNKLTLPTSYSFEELKEITPYNVFYLTNESGIMQWASGNPGYDLSGMALDETQYPTVQHPTGYSGKCVKLTTLSTGIFGKPIGMPIAAGNLFIGSFDTQNAVLAPLQATHFGFPFTKRPSKITGWFKYKAGEVFTDKSGNIVTGKKDKGDIYAVLYEAPSSDFSLDGNLFPNNGTGIDEHIVLLARISEQEMTETSEWTKFDLDFKSQNGKTINTEDLKNGKYKLAVVFSSSVMGAYFQGAVGSELWIDEVEIICKN</sequence>
<feature type="domain" description="Putative carbohydrate metabolism" evidence="2">
    <location>
        <begin position="127"/>
        <end position="370"/>
    </location>
</feature>
<dbReference type="InterPro" id="IPR025112">
    <property type="entry name" value="PCMD"/>
</dbReference>
<evidence type="ECO:0000259" key="2">
    <source>
        <dbReference type="Pfam" id="PF13201"/>
    </source>
</evidence>
<dbReference type="PROSITE" id="PS51257">
    <property type="entry name" value="PROKAR_LIPOPROTEIN"/>
    <property type="match status" value="1"/>
</dbReference>
<evidence type="ECO:0000313" key="4">
    <source>
        <dbReference type="Proteomes" id="UP000260814"/>
    </source>
</evidence>
<comment type="caution">
    <text evidence="3">The sequence shown here is derived from an EMBL/GenBank/DDBJ whole genome shotgun (WGS) entry which is preliminary data.</text>
</comment>
<dbReference type="EMBL" id="QSTW01000014">
    <property type="protein sequence ID" value="RGM89382.1"/>
    <property type="molecule type" value="Genomic_DNA"/>
</dbReference>
<dbReference type="RefSeq" id="WP_117702253.1">
    <property type="nucleotide sequence ID" value="NZ_QSTW01000014.1"/>
</dbReference>
<gene>
    <name evidence="3" type="ORF">DXB87_11305</name>
</gene>
<dbReference type="Proteomes" id="UP000260814">
    <property type="component" value="Unassembled WGS sequence"/>
</dbReference>
<feature type="chain" id="PRO_5017608782" description="Putative carbohydrate metabolism domain-containing protein" evidence="1">
    <location>
        <begin position="21"/>
        <end position="373"/>
    </location>
</feature>
<proteinExistence type="predicted"/>
<dbReference type="Gene3D" id="2.60.40.2340">
    <property type="match status" value="1"/>
</dbReference>
<dbReference type="InterPro" id="IPR038653">
    <property type="entry name" value="Put_CMD_sf"/>
</dbReference>
<reference evidence="3 4" key="1">
    <citation type="submission" date="2018-08" db="EMBL/GenBank/DDBJ databases">
        <title>A genome reference for cultivated species of the human gut microbiota.</title>
        <authorList>
            <person name="Zou Y."/>
            <person name="Xue W."/>
            <person name="Luo G."/>
        </authorList>
    </citation>
    <scope>NUCLEOTIDE SEQUENCE [LARGE SCALE GENOMIC DNA]</scope>
    <source>
        <strain evidence="3 4">OM06-2</strain>
    </source>
</reference>
<evidence type="ECO:0000313" key="3">
    <source>
        <dbReference type="EMBL" id="RGM89382.1"/>
    </source>
</evidence>
<dbReference type="Gene3D" id="2.60.120.890">
    <property type="entry name" value="BT2081, beta-jelly-roll domain"/>
    <property type="match status" value="1"/>
</dbReference>
<name>A0A3E4Z6Y7_9BACT</name>
<evidence type="ECO:0000256" key="1">
    <source>
        <dbReference type="SAM" id="SignalP"/>
    </source>
</evidence>
<organism evidence="3 4">
    <name type="scientific">Phocaeicola plebeius</name>
    <dbReference type="NCBI Taxonomy" id="310297"/>
    <lineage>
        <taxon>Bacteria</taxon>
        <taxon>Pseudomonadati</taxon>
        <taxon>Bacteroidota</taxon>
        <taxon>Bacteroidia</taxon>
        <taxon>Bacteroidales</taxon>
        <taxon>Bacteroidaceae</taxon>
        <taxon>Phocaeicola</taxon>
    </lineage>
</organism>
<accession>A0A3E4Z6Y7</accession>
<feature type="signal peptide" evidence="1">
    <location>
        <begin position="1"/>
        <end position="20"/>
    </location>
</feature>
<dbReference type="Pfam" id="PF13201">
    <property type="entry name" value="PCMD"/>
    <property type="match status" value="1"/>
</dbReference>